<protein>
    <recommendedName>
        <fullName evidence="2">molybdopterin molybdotransferase</fullName>
        <ecNumber evidence="2">2.10.1.1</ecNumber>
    </recommendedName>
</protein>
<evidence type="ECO:0000256" key="2">
    <source>
        <dbReference type="ARBA" id="ARBA00013269"/>
    </source>
</evidence>
<evidence type="ECO:0000313" key="5">
    <source>
        <dbReference type="EMBL" id="CAK9253531.1"/>
    </source>
</evidence>
<dbReference type="SUPFAM" id="SSF53218">
    <property type="entry name" value="Molybdenum cofactor biosynthesis proteins"/>
    <property type="match status" value="1"/>
</dbReference>
<keyword evidence="3" id="KW-0501">Molybdenum cofactor biosynthesis</keyword>
<evidence type="ECO:0000256" key="1">
    <source>
        <dbReference type="ARBA" id="ARBA00006112"/>
    </source>
</evidence>
<dbReference type="InterPro" id="IPR008284">
    <property type="entry name" value="MoCF_biosynth_CS"/>
</dbReference>
<dbReference type="PIRSF" id="PIRSF006443">
    <property type="entry name" value="MoaB"/>
    <property type="match status" value="1"/>
</dbReference>
<feature type="domain" description="MoaB/Mog" evidence="4">
    <location>
        <begin position="14"/>
        <end position="158"/>
    </location>
</feature>
<dbReference type="EC" id="2.10.1.1" evidence="2"/>
<organism evidence="5 6">
    <name type="scientific">Sphagnum jensenii</name>
    <dbReference type="NCBI Taxonomy" id="128206"/>
    <lineage>
        <taxon>Eukaryota</taxon>
        <taxon>Viridiplantae</taxon>
        <taxon>Streptophyta</taxon>
        <taxon>Embryophyta</taxon>
        <taxon>Bryophyta</taxon>
        <taxon>Sphagnophytina</taxon>
        <taxon>Sphagnopsida</taxon>
        <taxon>Sphagnales</taxon>
        <taxon>Sphagnaceae</taxon>
        <taxon>Sphagnum</taxon>
    </lineage>
</organism>
<name>A0ABP0VHS9_9BRYO</name>
<dbReference type="EMBL" id="CAXAQS010000887">
    <property type="protein sequence ID" value="CAK9253531.1"/>
    <property type="molecule type" value="Genomic_DNA"/>
</dbReference>
<proteinExistence type="inferred from homology"/>
<sequence>MTPNDTSPLFLNIAVLTVSDSRDLAQDKSGDALAEMLQRDGHLLVERQIVRDDLPSIQAIVKNWILDKEIDVVLTTGGTGLTGRDVTPEALEPLFEKTIPGFGELFRMLSYQKIGPSTIQSRALAGVAQGTFIFALPGSTSACRDAWEMILHHQFDSRSKPCSFSSLIPRLTEK</sequence>
<dbReference type="Gene3D" id="3.40.980.10">
    <property type="entry name" value="MoaB/Mog-like domain"/>
    <property type="match status" value="1"/>
</dbReference>
<dbReference type="PANTHER" id="PTHR43232">
    <property type="entry name" value="MOLYBDENUM COFACTOR BIOSYNTHESIS PROTEIN B"/>
    <property type="match status" value="1"/>
</dbReference>
<accession>A0ABP0VHS9</accession>
<dbReference type="InterPro" id="IPR013484">
    <property type="entry name" value="MoaB_proteobac"/>
</dbReference>
<dbReference type="NCBIfam" id="TIGR00177">
    <property type="entry name" value="molyb_syn"/>
    <property type="match status" value="1"/>
</dbReference>
<dbReference type="Pfam" id="PF00994">
    <property type="entry name" value="MoCF_biosynth"/>
    <property type="match status" value="1"/>
</dbReference>
<dbReference type="Proteomes" id="UP001497444">
    <property type="component" value="Unassembled WGS sequence"/>
</dbReference>
<dbReference type="NCBIfam" id="TIGR02667">
    <property type="entry name" value="moaB_proteo"/>
    <property type="match status" value="1"/>
</dbReference>
<reference evidence="5" key="1">
    <citation type="submission" date="2024-02" db="EMBL/GenBank/DDBJ databases">
        <authorList>
            <consortium name="ELIXIR-Norway"/>
            <consortium name="Elixir Norway"/>
        </authorList>
    </citation>
    <scope>NUCLEOTIDE SEQUENCE</scope>
</reference>
<gene>
    <name evidence="5" type="ORF">CSSPJE1EN1_LOCUS28909</name>
</gene>
<dbReference type="SMART" id="SM00852">
    <property type="entry name" value="MoCF_biosynth"/>
    <property type="match status" value="1"/>
</dbReference>
<dbReference type="InterPro" id="IPR012245">
    <property type="entry name" value="MoaB"/>
</dbReference>
<evidence type="ECO:0000259" key="4">
    <source>
        <dbReference type="SMART" id="SM00852"/>
    </source>
</evidence>
<dbReference type="CDD" id="cd00886">
    <property type="entry name" value="MogA_MoaB"/>
    <property type="match status" value="1"/>
</dbReference>
<evidence type="ECO:0000256" key="3">
    <source>
        <dbReference type="ARBA" id="ARBA00023150"/>
    </source>
</evidence>
<dbReference type="PANTHER" id="PTHR43232:SF2">
    <property type="entry name" value="MOLYBDENUM COFACTOR BIOSYNTHESIS PROTEIN B"/>
    <property type="match status" value="1"/>
</dbReference>
<evidence type="ECO:0000313" key="6">
    <source>
        <dbReference type="Proteomes" id="UP001497444"/>
    </source>
</evidence>
<comment type="similarity">
    <text evidence="1">Belongs to the MoaB/Mog family.</text>
</comment>
<keyword evidence="6" id="KW-1185">Reference proteome</keyword>
<dbReference type="PROSITE" id="PS01078">
    <property type="entry name" value="MOCF_BIOSYNTHESIS_1"/>
    <property type="match status" value="1"/>
</dbReference>
<dbReference type="InterPro" id="IPR036425">
    <property type="entry name" value="MoaB/Mog-like_dom_sf"/>
</dbReference>
<comment type="caution">
    <text evidence="5">The sequence shown here is derived from an EMBL/GenBank/DDBJ whole genome shotgun (WGS) entry which is preliminary data.</text>
</comment>
<dbReference type="InterPro" id="IPR001453">
    <property type="entry name" value="MoaB/Mog_dom"/>
</dbReference>